<dbReference type="Proteomes" id="UP000232883">
    <property type="component" value="Chromosome"/>
</dbReference>
<accession>A0A2K8Z4R8</accession>
<evidence type="ECO:0000313" key="2">
    <source>
        <dbReference type="Proteomes" id="UP000232883"/>
    </source>
</evidence>
<keyword evidence="2" id="KW-1185">Reference proteome</keyword>
<dbReference type="OrthoDB" id="1114329at2"/>
<proteinExistence type="predicted"/>
<dbReference type="KEGG" id="spir:CWM47_25330"/>
<protein>
    <recommendedName>
        <fullName evidence="3">Alpha/beta hydrolase</fullName>
    </recommendedName>
</protein>
<evidence type="ECO:0000313" key="1">
    <source>
        <dbReference type="EMBL" id="AUD04873.1"/>
    </source>
</evidence>
<reference evidence="1 2" key="1">
    <citation type="submission" date="2017-11" db="EMBL/GenBank/DDBJ databases">
        <title>Taxonomic description and genome sequences of Spirosoma HA7 sp. nov., isolated from pollen microhabitat of Corylus avellana.</title>
        <authorList>
            <person name="Ambika Manirajan B."/>
            <person name="Suarez C."/>
            <person name="Ratering S."/>
            <person name="Geissler-Plaum R."/>
            <person name="Cardinale M."/>
            <person name="Sylvia S."/>
        </authorList>
    </citation>
    <scope>NUCLEOTIDE SEQUENCE [LARGE SCALE GENOMIC DNA]</scope>
    <source>
        <strain evidence="1 2">HA7</strain>
    </source>
</reference>
<name>A0A2K8Z4R8_9BACT</name>
<gene>
    <name evidence="1" type="ORF">CWM47_25330</name>
</gene>
<sequence>MPLIYVHGVAVRDENAWKEKEPYLRRYITQEINPDDPDNVDIFPVFWGDDGVKFAWDGESRPRTALLGQGFDTEPTPAERAVLLASLGNSLGKLPASPSVVETAPEDELLAAGPATPVVSTTKPQRLRDLTNDQLSDLLAAMLMQQGANPVQQSRMIIAADDVARDPATRASLQACATTAEEVSLLQSLIKQRYDQLAPTDDPLLGMGAGWFPNLKDRLNELLTRANQTPGFVVSRLLGEFRPVVNSAVTLFIGDVFVYLANRLAKPVAILPEAEPAELQPGTIPMQFLNALNQAYTSQQQAEAKGRFEPIVVLTHSMGGQIVYDAVTTFLPQVALYQKMRVDFWCATASQVGLFEEMKLFLASSSAYSKAKMNKVPFPDRRYLGDWWNVWDANDILSFTGESIFEDVDDEFYDSGSSTLDAHGGYLERPSFYRTFADKLRTARAINWHQP</sequence>
<organism evidence="1 2">
    <name type="scientific">Spirosoma pollinicola</name>
    <dbReference type="NCBI Taxonomy" id="2057025"/>
    <lineage>
        <taxon>Bacteria</taxon>
        <taxon>Pseudomonadati</taxon>
        <taxon>Bacteroidota</taxon>
        <taxon>Cytophagia</taxon>
        <taxon>Cytophagales</taxon>
        <taxon>Cytophagaceae</taxon>
        <taxon>Spirosoma</taxon>
    </lineage>
</organism>
<evidence type="ECO:0008006" key="3">
    <source>
        <dbReference type="Google" id="ProtNLM"/>
    </source>
</evidence>
<dbReference type="EMBL" id="CP025096">
    <property type="protein sequence ID" value="AUD04873.1"/>
    <property type="molecule type" value="Genomic_DNA"/>
</dbReference>
<dbReference type="AlphaFoldDB" id="A0A2K8Z4R8"/>
<dbReference type="RefSeq" id="WP_100991127.1">
    <property type="nucleotide sequence ID" value="NZ_CP025096.1"/>
</dbReference>